<dbReference type="EMBL" id="JBBHLL010000338">
    <property type="protein sequence ID" value="KAK7805528.1"/>
    <property type="molecule type" value="Genomic_DNA"/>
</dbReference>
<evidence type="ECO:0000256" key="1">
    <source>
        <dbReference type="ARBA" id="ARBA00022670"/>
    </source>
</evidence>
<feature type="domain" description="Peptidase S1" evidence="8">
    <location>
        <begin position="95"/>
        <end position="335"/>
    </location>
</feature>
<evidence type="ECO:0000256" key="5">
    <source>
        <dbReference type="ARBA" id="ARBA00023157"/>
    </source>
</evidence>
<dbReference type="GO" id="GO:0004252">
    <property type="term" value="F:serine-type endopeptidase activity"/>
    <property type="evidence" value="ECO:0007669"/>
    <property type="project" value="InterPro"/>
</dbReference>
<dbReference type="GO" id="GO:0031638">
    <property type="term" value="P:zymogen activation"/>
    <property type="evidence" value="ECO:0007669"/>
    <property type="project" value="TreeGrafter"/>
</dbReference>
<dbReference type="FunFam" id="2.40.10.10:FF:000166">
    <property type="entry name" value="Trypsin"/>
    <property type="match status" value="1"/>
</dbReference>
<dbReference type="PROSITE" id="PS50240">
    <property type="entry name" value="TRYPSIN_DOM"/>
    <property type="match status" value="2"/>
</dbReference>
<evidence type="ECO:0000256" key="7">
    <source>
        <dbReference type="SAM" id="MobiDB-lite"/>
    </source>
</evidence>
<proteinExistence type="predicted"/>
<accession>A0AAW0HU46</accession>
<dbReference type="AlphaFoldDB" id="A0AAW0HU46"/>
<dbReference type="PROSITE" id="PS00135">
    <property type="entry name" value="TRYPSIN_SER"/>
    <property type="match status" value="1"/>
</dbReference>
<keyword evidence="4 6" id="KW-0720">Serine protease</keyword>
<sequence>MGALSPAPRQASLPWGSPCALPLLSAAASRGLCPPPAGTGRVQPDAQLLSQCCPPQGDLTPPLLSPSSATSAFPQLPRPFGPVPDLGGQRDGDKVLEGEECVPHSQPWQVALFERSRFNCGAFLISPHWIIAGCQLFDPFVYSFRVTARPPSFMRVRLGEHNLRKRDGPEQVRLVARIIPHPGYEARTHRHDIMLLRLLQPARLSPQVRPVPLPTRCPFTGENCVVSGWGLLSDNKPGTTGSHKPQVRLPDTLHCANISIISKASCNKDYPGRVLPTMVCAGVEGGGTDSSVPCRALSRGVTSPVILPLSLASTPKSAATWSAAPPIQSRVIGGFDCGKNSQPWMAAVYHYSKFQCGGILVHPKWVLTAAHCYNDKYQVWLGRNNLFEDEPSAQHLFVKESVIHPDFNMDLLKNTTQNLEEDYSNDLMLLHLDQPAQLTDYVKVLSLPTEEPKLGSSCLASGWGSIEPSKFEYPDDLQCVYLDLLPNEECAKVHFHTVTDLMLCAGDLKDGKDTCVGDSGGPLICDGMLQGVTSWGPTPCGIPEKPGIYTKLIDFVPWINKVIKENTD</sequence>
<organism evidence="9 10">
    <name type="scientific">Myodes glareolus</name>
    <name type="common">Bank vole</name>
    <name type="synonym">Clethrionomys glareolus</name>
    <dbReference type="NCBI Taxonomy" id="447135"/>
    <lineage>
        <taxon>Eukaryota</taxon>
        <taxon>Metazoa</taxon>
        <taxon>Chordata</taxon>
        <taxon>Craniata</taxon>
        <taxon>Vertebrata</taxon>
        <taxon>Euteleostomi</taxon>
        <taxon>Mammalia</taxon>
        <taxon>Eutheria</taxon>
        <taxon>Euarchontoglires</taxon>
        <taxon>Glires</taxon>
        <taxon>Rodentia</taxon>
        <taxon>Myomorpha</taxon>
        <taxon>Muroidea</taxon>
        <taxon>Cricetidae</taxon>
        <taxon>Arvicolinae</taxon>
        <taxon>Myodes</taxon>
    </lineage>
</organism>
<evidence type="ECO:0000256" key="3">
    <source>
        <dbReference type="ARBA" id="ARBA00022801"/>
    </source>
</evidence>
<evidence type="ECO:0000256" key="6">
    <source>
        <dbReference type="RuleBase" id="RU363034"/>
    </source>
</evidence>
<dbReference type="FunFam" id="2.40.10.10:FF:000032">
    <property type="entry name" value="Kallikrein 1-related peptidase C9"/>
    <property type="match status" value="1"/>
</dbReference>
<dbReference type="InterPro" id="IPR001314">
    <property type="entry name" value="Peptidase_S1A"/>
</dbReference>
<evidence type="ECO:0000256" key="4">
    <source>
        <dbReference type="ARBA" id="ARBA00022825"/>
    </source>
</evidence>
<comment type="caution">
    <text evidence="9">The sequence shown here is derived from an EMBL/GenBank/DDBJ whole genome shotgun (WGS) entry which is preliminary data.</text>
</comment>
<dbReference type="SUPFAM" id="SSF50494">
    <property type="entry name" value="Trypsin-like serine proteases"/>
    <property type="match status" value="2"/>
</dbReference>
<dbReference type="InterPro" id="IPR043504">
    <property type="entry name" value="Peptidase_S1_PA_chymotrypsin"/>
</dbReference>
<dbReference type="GO" id="GO:0003073">
    <property type="term" value="P:regulation of systemic arterial blood pressure"/>
    <property type="evidence" value="ECO:0007669"/>
    <property type="project" value="TreeGrafter"/>
</dbReference>
<dbReference type="PANTHER" id="PTHR24271:SF47">
    <property type="entry name" value="KALLIKREIN-1"/>
    <property type="match status" value="1"/>
</dbReference>
<feature type="region of interest" description="Disordered" evidence="7">
    <location>
        <begin position="63"/>
        <end position="83"/>
    </location>
</feature>
<evidence type="ECO:0000313" key="10">
    <source>
        <dbReference type="Proteomes" id="UP001488838"/>
    </source>
</evidence>
<feature type="compositionally biased region" description="Low complexity" evidence="7">
    <location>
        <begin position="63"/>
        <end position="72"/>
    </location>
</feature>
<evidence type="ECO:0000259" key="8">
    <source>
        <dbReference type="PROSITE" id="PS50240"/>
    </source>
</evidence>
<reference evidence="9 10" key="1">
    <citation type="journal article" date="2023" name="bioRxiv">
        <title>Conserved and derived expression patterns and positive selection on dental genes reveal complex evolutionary context of ever-growing rodent molars.</title>
        <authorList>
            <person name="Calamari Z.T."/>
            <person name="Song A."/>
            <person name="Cohen E."/>
            <person name="Akter M."/>
            <person name="Roy R.D."/>
            <person name="Hallikas O."/>
            <person name="Christensen M.M."/>
            <person name="Li P."/>
            <person name="Marangoni P."/>
            <person name="Jernvall J."/>
            <person name="Klein O.D."/>
        </authorList>
    </citation>
    <scope>NUCLEOTIDE SEQUENCE [LARGE SCALE GENOMIC DNA]</scope>
    <source>
        <strain evidence="9">V071</strain>
    </source>
</reference>
<dbReference type="CDD" id="cd00190">
    <property type="entry name" value="Tryp_SPc"/>
    <property type="match status" value="2"/>
</dbReference>
<keyword evidence="3 6" id="KW-0378">Hydrolase</keyword>
<evidence type="ECO:0000256" key="2">
    <source>
        <dbReference type="ARBA" id="ARBA00022729"/>
    </source>
</evidence>
<dbReference type="Gene3D" id="2.40.10.10">
    <property type="entry name" value="Trypsin-like serine proteases"/>
    <property type="match status" value="3"/>
</dbReference>
<dbReference type="PRINTS" id="PR00722">
    <property type="entry name" value="CHYMOTRYPSIN"/>
</dbReference>
<dbReference type="PROSITE" id="PS00134">
    <property type="entry name" value="TRYPSIN_HIS"/>
    <property type="match status" value="1"/>
</dbReference>
<dbReference type="PANTHER" id="PTHR24271">
    <property type="entry name" value="KALLIKREIN-RELATED"/>
    <property type="match status" value="1"/>
</dbReference>
<evidence type="ECO:0000313" key="9">
    <source>
        <dbReference type="EMBL" id="KAK7805528.1"/>
    </source>
</evidence>
<keyword evidence="2" id="KW-0732">Signal</keyword>
<dbReference type="InterPro" id="IPR009003">
    <property type="entry name" value="Peptidase_S1_PA"/>
</dbReference>
<dbReference type="InterPro" id="IPR033116">
    <property type="entry name" value="TRYPSIN_SER"/>
</dbReference>
<feature type="domain" description="Peptidase S1" evidence="8">
    <location>
        <begin position="331"/>
        <end position="564"/>
    </location>
</feature>
<name>A0AAW0HU46_MYOGA</name>
<dbReference type="Pfam" id="PF00089">
    <property type="entry name" value="Trypsin"/>
    <property type="match status" value="2"/>
</dbReference>
<protein>
    <recommendedName>
        <fullName evidence="8">Peptidase S1 domain-containing protein</fullName>
    </recommendedName>
</protein>
<keyword evidence="1 6" id="KW-0645">Protease</keyword>
<dbReference type="FunFam" id="2.40.10.10:FF:000042">
    <property type="entry name" value="Kallikrein 1-related peptidase C9"/>
    <property type="match status" value="1"/>
</dbReference>
<keyword evidence="5" id="KW-1015">Disulfide bond</keyword>
<dbReference type="SMART" id="SM00020">
    <property type="entry name" value="Tryp_SPc"/>
    <property type="match status" value="2"/>
</dbReference>
<dbReference type="GO" id="GO:0030141">
    <property type="term" value="C:secretory granule"/>
    <property type="evidence" value="ECO:0007669"/>
    <property type="project" value="TreeGrafter"/>
</dbReference>
<dbReference type="InterPro" id="IPR001254">
    <property type="entry name" value="Trypsin_dom"/>
</dbReference>
<keyword evidence="10" id="KW-1185">Reference proteome</keyword>
<dbReference type="InterPro" id="IPR018114">
    <property type="entry name" value="TRYPSIN_HIS"/>
</dbReference>
<gene>
    <name evidence="9" type="ORF">U0070_023131</name>
</gene>
<dbReference type="Proteomes" id="UP001488838">
    <property type="component" value="Unassembled WGS sequence"/>
</dbReference>